<dbReference type="SUPFAM" id="SSF75217">
    <property type="entry name" value="alpha/beta knot"/>
    <property type="match status" value="1"/>
</dbReference>
<name>A0A4R9A6N2_9MICO</name>
<dbReference type="RefSeq" id="WP_134518653.1">
    <property type="nucleotide sequence ID" value="NZ_SOHE01000025.1"/>
</dbReference>
<dbReference type="AlphaFoldDB" id="A0A4R9A6N2"/>
<dbReference type="GO" id="GO:0006396">
    <property type="term" value="P:RNA processing"/>
    <property type="evidence" value="ECO:0007669"/>
    <property type="project" value="InterPro"/>
</dbReference>
<dbReference type="InterPro" id="IPR029028">
    <property type="entry name" value="Alpha/beta_knot_MTases"/>
</dbReference>
<keyword evidence="5" id="KW-1185">Reference proteome</keyword>
<gene>
    <name evidence="4" type="ORF">E3T55_05905</name>
</gene>
<dbReference type="Pfam" id="PF00588">
    <property type="entry name" value="SpoU_methylase"/>
    <property type="match status" value="1"/>
</dbReference>
<feature type="domain" description="tRNA/rRNA methyltransferase SpoU type" evidence="3">
    <location>
        <begin position="121"/>
        <end position="264"/>
    </location>
</feature>
<dbReference type="GO" id="GO:0003723">
    <property type="term" value="F:RNA binding"/>
    <property type="evidence" value="ECO:0007669"/>
    <property type="project" value="InterPro"/>
</dbReference>
<keyword evidence="1 4" id="KW-0489">Methyltransferase</keyword>
<evidence type="ECO:0000313" key="4">
    <source>
        <dbReference type="EMBL" id="TFD52942.1"/>
    </source>
</evidence>
<dbReference type="Gene3D" id="3.40.1280.10">
    <property type="match status" value="1"/>
</dbReference>
<dbReference type="OrthoDB" id="3190829at2"/>
<dbReference type="InterPro" id="IPR029026">
    <property type="entry name" value="tRNA_m1G_MTases_N"/>
</dbReference>
<comment type="caution">
    <text evidence="4">The sequence shown here is derived from an EMBL/GenBank/DDBJ whole genome shotgun (WGS) entry which is preliminary data.</text>
</comment>
<dbReference type="InterPro" id="IPR029064">
    <property type="entry name" value="Ribosomal_eL30-like_sf"/>
</dbReference>
<dbReference type="EMBL" id="SOHE01000025">
    <property type="protein sequence ID" value="TFD52942.1"/>
    <property type="molecule type" value="Genomic_DNA"/>
</dbReference>
<dbReference type="InterPro" id="IPR001537">
    <property type="entry name" value="SpoU_MeTrfase"/>
</dbReference>
<sequence>MPVITITDLSDPRLVDYAHLTDVALKKARGTEHGLYIAESALVLERALRAGHRPRSVLALGGTAEEALRVLGPHAAEIPVFVGPGELLAELTGYILHRGLIASMNRPELPKADTLLSTAKRIVILEDVADPTNVGAIFRSAGAIGADAILVTPRCSDPFYRRAIRVSMGTVLQVPWTRVGDWPSTRALLTRHGFHVAALALTTDAVSLRDFAAHDHERLALLLGAEGPGLTQAALDASDSVVQIPMKHGIDSLNVAAASAVAMWALSS</sequence>
<dbReference type="GO" id="GO:0008173">
    <property type="term" value="F:RNA methyltransferase activity"/>
    <property type="evidence" value="ECO:0007669"/>
    <property type="project" value="InterPro"/>
</dbReference>
<dbReference type="Proteomes" id="UP000297447">
    <property type="component" value="Unassembled WGS sequence"/>
</dbReference>
<dbReference type="PANTHER" id="PTHR43191">
    <property type="entry name" value="RRNA METHYLTRANSFERASE 3"/>
    <property type="match status" value="1"/>
</dbReference>
<accession>A0A4R9A6N2</accession>
<evidence type="ECO:0000259" key="3">
    <source>
        <dbReference type="Pfam" id="PF00588"/>
    </source>
</evidence>
<dbReference type="SUPFAM" id="SSF55315">
    <property type="entry name" value="L30e-like"/>
    <property type="match status" value="1"/>
</dbReference>
<evidence type="ECO:0000256" key="2">
    <source>
        <dbReference type="ARBA" id="ARBA00022679"/>
    </source>
</evidence>
<evidence type="ECO:0000256" key="1">
    <source>
        <dbReference type="ARBA" id="ARBA00022603"/>
    </source>
</evidence>
<proteinExistence type="predicted"/>
<dbReference type="PANTHER" id="PTHR43191:SF12">
    <property type="entry name" value="RRNA METHYLASE"/>
    <property type="match status" value="1"/>
</dbReference>
<protein>
    <submittedName>
        <fullName evidence="4">RNA methyltransferase</fullName>
    </submittedName>
</protein>
<dbReference type="CDD" id="cd18095">
    <property type="entry name" value="SpoU-like_rRNA-MTase"/>
    <property type="match status" value="1"/>
</dbReference>
<reference evidence="4 5" key="1">
    <citation type="submission" date="2019-03" db="EMBL/GenBank/DDBJ databases">
        <title>Genomics of glacier-inhabiting Cryobacterium strains.</title>
        <authorList>
            <person name="Liu Q."/>
            <person name="Xin Y.-H."/>
        </authorList>
    </citation>
    <scope>NUCLEOTIDE SEQUENCE [LARGE SCALE GENOMIC DNA]</scope>
    <source>
        <strain evidence="4 5">Hh14</strain>
    </source>
</reference>
<organism evidence="4 5">
    <name type="scientific">Cryobacterium frigoriphilum</name>
    <dbReference type="NCBI Taxonomy" id="1259150"/>
    <lineage>
        <taxon>Bacteria</taxon>
        <taxon>Bacillati</taxon>
        <taxon>Actinomycetota</taxon>
        <taxon>Actinomycetes</taxon>
        <taxon>Micrococcales</taxon>
        <taxon>Microbacteriaceae</taxon>
        <taxon>Cryobacterium</taxon>
    </lineage>
</organism>
<keyword evidence="2 4" id="KW-0808">Transferase</keyword>
<dbReference type="GO" id="GO:0032259">
    <property type="term" value="P:methylation"/>
    <property type="evidence" value="ECO:0007669"/>
    <property type="project" value="UniProtKB-KW"/>
</dbReference>
<evidence type="ECO:0000313" key="5">
    <source>
        <dbReference type="Proteomes" id="UP000297447"/>
    </source>
</evidence>
<dbReference type="InterPro" id="IPR051259">
    <property type="entry name" value="rRNA_Methyltransferase"/>
</dbReference>